<organism evidence="1 2">
    <name type="scientific">Alteromonas marina</name>
    <dbReference type="NCBI Taxonomy" id="203795"/>
    <lineage>
        <taxon>Bacteria</taxon>
        <taxon>Pseudomonadati</taxon>
        <taxon>Pseudomonadota</taxon>
        <taxon>Gammaproteobacteria</taxon>
        <taxon>Alteromonadales</taxon>
        <taxon>Alteromonadaceae</taxon>
        <taxon>Alteromonas/Salinimonas group</taxon>
        <taxon>Alteromonas</taxon>
    </lineage>
</organism>
<reference evidence="1 2" key="1">
    <citation type="submission" date="2014-12" db="EMBL/GenBank/DDBJ databases">
        <title>Genome sequencing of Alteromonas marina AD001.</title>
        <authorList>
            <person name="Adrian T.G.S."/>
            <person name="Chan K.G."/>
        </authorList>
    </citation>
    <scope>NUCLEOTIDE SEQUENCE [LARGE SCALE GENOMIC DNA]</scope>
    <source>
        <strain evidence="1 2">AD001</strain>
    </source>
</reference>
<name>A0A0B3YBQ8_9ALTE</name>
<dbReference type="Proteomes" id="UP000031197">
    <property type="component" value="Unassembled WGS sequence"/>
</dbReference>
<proteinExistence type="predicted"/>
<sequence length="61" mass="6978">MICLKLNLVIHAPHRLILALVETGHLRIKVSLLVKIGEMLKDKENPRLLAGIIKYGCRQRH</sequence>
<protein>
    <submittedName>
        <fullName evidence="1">Uncharacterized protein</fullName>
    </submittedName>
</protein>
<dbReference type="EMBL" id="JWLW01000012">
    <property type="protein sequence ID" value="KHT54453.1"/>
    <property type="molecule type" value="Genomic_DNA"/>
</dbReference>
<accession>A0A0B3YBQ8</accession>
<dbReference type="AlphaFoldDB" id="A0A0B3YBQ8"/>
<gene>
    <name evidence="1" type="ORF">RJ41_08040</name>
</gene>
<comment type="caution">
    <text evidence="1">The sequence shown here is derived from an EMBL/GenBank/DDBJ whole genome shotgun (WGS) entry which is preliminary data.</text>
</comment>
<evidence type="ECO:0000313" key="2">
    <source>
        <dbReference type="Proteomes" id="UP000031197"/>
    </source>
</evidence>
<evidence type="ECO:0000313" key="1">
    <source>
        <dbReference type="EMBL" id="KHT54453.1"/>
    </source>
</evidence>
<keyword evidence="2" id="KW-1185">Reference proteome</keyword>